<evidence type="ECO:0000256" key="6">
    <source>
        <dbReference type="ARBA" id="ARBA00022989"/>
    </source>
</evidence>
<keyword evidence="5 9" id="KW-0735">Signal-anchor</keyword>
<name>H2ZJ83_CIOSA</name>
<keyword evidence="7 9" id="KW-0333">Golgi apparatus</keyword>
<dbReference type="InterPro" id="IPR008428">
    <property type="entry name" value="Chond_GalNAc"/>
</dbReference>
<reference evidence="11" key="1">
    <citation type="submission" date="2003-08" db="EMBL/GenBank/DDBJ databases">
        <authorList>
            <person name="Birren B."/>
            <person name="Nusbaum C."/>
            <person name="Abebe A."/>
            <person name="Abouelleil A."/>
            <person name="Adekoya E."/>
            <person name="Ait-zahra M."/>
            <person name="Allen N."/>
            <person name="Allen T."/>
            <person name="An P."/>
            <person name="Anderson M."/>
            <person name="Anderson S."/>
            <person name="Arachchi H."/>
            <person name="Armbruster J."/>
            <person name="Bachantsang P."/>
            <person name="Baldwin J."/>
            <person name="Barry A."/>
            <person name="Bayul T."/>
            <person name="Blitshsteyn B."/>
            <person name="Bloom T."/>
            <person name="Blye J."/>
            <person name="Boguslavskiy L."/>
            <person name="Borowsky M."/>
            <person name="Boukhgalter B."/>
            <person name="Brunache A."/>
            <person name="Butler J."/>
            <person name="Calixte N."/>
            <person name="Calvo S."/>
            <person name="Camarata J."/>
            <person name="Campo K."/>
            <person name="Chang J."/>
            <person name="Cheshatsang Y."/>
            <person name="Citroen M."/>
            <person name="Collymore A."/>
            <person name="Considine T."/>
            <person name="Cook A."/>
            <person name="Cooke P."/>
            <person name="Corum B."/>
            <person name="Cuomo C."/>
            <person name="David R."/>
            <person name="Dawoe T."/>
            <person name="Degray S."/>
            <person name="Dodge S."/>
            <person name="Dooley K."/>
            <person name="Dorje P."/>
            <person name="Dorjee K."/>
            <person name="Dorris L."/>
            <person name="Duffey N."/>
            <person name="Dupes A."/>
            <person name="Elkins T."/>
            <person name="Engels R."/>
            <person name="Erickson J."/>
            <person name="Farina A."/>
            <person name="Faro S."/>
            <person name="Ferreira P."/>
            <person name="Fischer H."/>
            <person name="Fitzgerald M."/>
            <person name="Foley K."/>
            <person name="Gage D."/>
            <person name="Galagan J."/>
            <person name="Gearin G."/>
            <person name="Gnerre S."/>
            <person name="Gnirke A."/>
            <person name="Goyette A."/>
            <person name="Graham J."/>
            <person name="Grandbois E."/>
            <person name="Gyaltsen K."/>
            <person name="Hafez N."/>
            <person name="Hagopian D."/>
            <person name="Hagos B."/>
            <person name="Hall J."/>
            <person name="Hatcher B."/>
            <person name="Heller A."/>
            <person name="Higgins H."/>
            <person name="Honan T."/>
            <person name="Horn A."/>
            <person name="Houde N."/>
            <person name="Hughes L."/>
            <person name="Hulme W."/>
            <person name="Husby E."/>
            <person name="Iliev I."/>
            <person name="Jaffe D."/>
            <person name="Jones C."/>
            <person name="Kamal M."/>
            <person name="Kamat A."/>
            <person name="Kamvysselis M."/>
            <person name="Karlsson E."/>
            <person name="Kells C."/>
            <person name="Kieu A."/>
            <person name="Kisner P."/>
            <person name="Kodira C."/>
            <person name="Kulbokas E."/>
            <person name="Labutti K."/>
            <person name="Lama D."/>
            <person name="Landers T."/>
            <person name="Leger J."/>
            <person name="Levine S."/>
            <person name="Lewis D."/>
            <person name="Lewis T."/>
            <person name="Lindblad-toh K."/>
            <person name="Liu X."/>
            <person name="Lokyitsang T."/>
            <person name="Lokyitsang Y."/>
            <person name="Lucien O."/>
            <person name="Lui A."/>
            <person name="Ma L.J."/>
            <person name="Mabbitt R."/>
            <person name="Macdonald J."/>
            <person name="Maclean C."/>
            <person name="Major J."/>
            <person name="Manning J."/>
            <person name="Marabella R."/>
            <person name="Maru K."/>
            <person name="Matthews C."/>
            <person name="Mauceli E."/>
            <person name="Mccarthy M."/>
            <person name="Mcdonough S."/>
            <person name="Mcghee T."/>
            <person name="Meldrim J."/>
            <person name="Meneus L."/>
            <person name="Mesirov J."/>
            <person name="Mihalev A."/>
            <person name="Mihova T."/>
            <person name="Mikkelsen T."/>
            <person name="Mlenga V."/>
            <person name="Moru K."/>
            <person name="Mozes J."/>
            <person name="Mulrain L."/>
            <person name="Munson G."/>
            <person name="Naylor J."/>
            <person name="Newes C."/>
            <person name="Nguyen C."/>
            <person name="Nguyen N."/>
            <person name="Nguyen T."/>
            <person name="Nicol R."/>
            <person name="Nielsen C."/>
            <person name="Nizzari M."/>
            <person name="Norbu C."/>
            <person name="Norbu N."/>
            <person name="O'donnell P."/>
            <person name="Okoawo O."/>
            <person name="O'leary S."/>
            <person name="Omotosho B."/>
            <person name="O'neill K."/>
            <person name="Osman S."/>
            <person name="Parker S."/>
            <person name="Perrin D."/>
            <person name="Phunkhang P."/>
            <person name="Piqani B."/>
            <person name="Purcell S."/>
            <person name="Rachupka T."/>
            <person name="Ramasamy U."/>
            <person name="Rameau R."/>
            <person name="Ray V."/>
            <person name="Raymond C."/>
            <person name="Retta R."/>
            <person name="Richardson S."/>
            <person name="Rise C."/>
            <person name="Rodriguez J."/>
            <person name="Rogers J."/>
            <person name="Rogov P."/>
            <person name="Rutman M."/>
            <person name="Schupbach R."/>
            <person name="Seaman C."/>
            <person name="Settipalli S."/>
            <person name="Sharpe T."/>
            <person name="Sheridan J."/>
            <person name="Sherpa N."/>
            <person name="Shi J."/>
            <person name="Smirnov S."/>
            <person name="Smith C."/>
            <person name="Sougnez C."/>
            <person name="Spencer B."/>
            <person name="Stalker J."/>
            <person name="Stange-thomann N."/>
            <person name="Stavropoulos S."/>
            <person name="Stetson K."/>
            <person name="Stone C."/>
            <person name="Stone S."/>
            <person name="Stubbs M."/>
            <person name="Talamas J."/>
            <person name="Tchuinga P."/>
            <person name="Tenzing P."/>
            <person name="Tesfaye S."/>
            <person name="Theodore J."/>
            <person name="Thoulutsang Y."/>
            <person name="Topham K."/>
            <person name="Towey S."/>
            <person name="Tsamla T."/>
            <person name="Tsomo N."/>
            <person name="Vallee D."/>
            <person name="Vassiliev H."/>
            <person name="Venkataraman V."/>
            <person name="Vinson J."/>
            <person name="Vo A."/>
            <person name="Wade C."/>
            <person name="Wang S."/>
            <person name="Wangchuk T."/>
            <person name="Wangdi T."/>
            <person name="Whittaker C."/>
            <person name="Wilkinson J."/>
            <person name="Wu Y."/>
            <person name="Wyman D."/>
            <person name="Yadav S."/>
            <person name="Yang S."/>
            <person name="Yang X."/>
            <person name="Yeager S."/>
            <person name="Yee E."/>
            <person name="Young G."/>
            <person name="Zainoun J."/>
            <person name="Zembeck L."/>
            <person name="Zimmer A."/>
            <person name="Zody M."/>
            <person name="Lander E."/>
        </authorList>
    </citation>
    <scope>NUCLEOTIDE SEQUENCE [LARGE SCALE GENOMIC DNA]</scope>
</reference>
<dbReference type="InterPro" id="IPR051227">
    <property type="entry name" value="CS_glycosyltransferase"/>
</dbReference>
<dbReference type="GO" id="GO:0032580">
    <property type="term" value="C:Golgi cisterna membrane"/>
    <property type="evidence" value="ECO:0007669"/>
    <property type="project" value="UniProtKB-SubCell"/>
</dbReference>
<protein>
    <recommendedName>
        <fullName evidence="9">Hexosyltransferase</fullName>
        <ecNumber evidence="9">2.4.1.-</ecNumber>
    </recommendedName>
</protein>
<dbReference type="AlphaFoldDB" id="H2ZJ83"/>
<evidence type="ECO:0000313" key="11">
    <source>
        <dbReference type="Proteomes" id="UP000007875"/>
    </source>
</evidence>
<dbReference type="PANTHER" id="PTHR12369:SF11">
    <property type="entry name" value="HEXOSYLTRANSFERASE"/>
    <property type="match status" value="1"/>
</dbReference>
<evidence type="ECO:0000256" key="3">
    <source>
        <dbReference type="ARBA" id="ARBA00022679"/>
    </source>
</evidence>
<keyword evidence="11" id="KW-1185">Reference proteome</keyword>
<sequence>MNRASAYLLRSYQEEFGSSKIRYHIADTGKRQFSRGAGLQLGALAAGINDIIFFMDIDMVVTPNLVAQCRRNAVRGKKAWYPIPYSQYDPDRQCFDGSLARSVDERSILNVADPAGDSSLGRNGARETIRQTPLNLEEDRGFWRDFGYGIACFYKTDFIASGGFDLTIEGWGEEDVRLYKSILASGVDVFRAKQSDLVHIYHTKFCDPTLVGAQAKSCSQTRASHYASQTCLAKTYFHRHKLN</sequence>
<dbReference type="Pfam" id="PF05679">
    <property type="entry name" value="CHGN"/>
    <property type="match status" value="1"/>
</dbReference>
<evidence type="ECO:0000256" key="5">
    <source>
        <dbReference type="ARBA" id="ARBA00022968"/>
    </source>
</evidence>
<accession>H2ZJ83</accession>
<dbReference type="SUPFAM" id="SSF53448">
    <property type="entry name" value="Nucleotide-diphospho-sugar transferases"/>
    <property type="match status" value="1"/>
</dbReference>
<keyword evidence="4" id="KW-0812">Transmembrane</keyword>
<dbReference type="Proteomes" id="UP000007875">
    <property type="component" value="Unassembled WGS sequence"/>
</dbReference>
<reference evidence="10" key="2">
    <citation type="submission" date="2025-08" db="UniProtKB">
        <authorList>
            <consortium name="Ensembl"/>
        </authorList>
    </citation>
    <scope>IDENTIFICATION</scope>
</reference>
<dbReference type="HOGENOM" id="CLU_025958_1_1_1"/>
<comment type="subcellular location">
    <subcellularLocation>
        <location evidence="1 9">Golgi apparatus</location>
        <location evidence="1 9">Golgi stack membrane</location>
        <topology evidence="1 9">Single-pass type II membrane protein</topology>
    </subcellularLocation>
</comment>
<dbReference type="InterPro" id="IPR029044">
    <property type="entry name" value="Nucleotide-diphossugar_trans"/>
</dbReference>
<dbReference type="GeneTree" id="ENSGT01050000244857"/>
<dbReference type="PANTHER" id="PTHR12369">
    <property type="entry name" value="CHONDROITIN SYNTHASE"/>
    <property type="match status" value="1"/>
</dbReference>
<organism evidence="10 11">
    <name type="scientific">Ciona savignyi</name>
    <name type="common">Pacific transparent sea squirt</name>
    <dbReference type="NCBI Taxonomy" id="51511"/>
    <lineage>
        <taxon>Eukaryota</taxon>
        <taxon>Metazoa</taxon>
        <taxon>Chordata</taxon>
        <taxon>Tunicata</taxon>
        <taxon>Ascidiacea</taxon>
        <taxon>Phlebobranchia</taxon>
        <taxon>Cionidae</taxon>
        <taxon>Ciona</taxon>
    </lineage>
</organism>
<dbReference type="EC" id="2.4.1.-" evidence="9"/>
<evidence type="ECO:0000256" key="9">
    <source>
        <dbReference type="RuleBase" id="RU364016"/>
    </source>
</evidence>
<evidence type="ECO:0000256" key="1">
    <source>
        <dbReference type="ARBA" id="ARBA00004447"/>
    </source>
</evidence>
<reference evidence="10" key="3">
    <citation type="submission" date="2025-09" db="UniProtKB">
        <authorList>
            <consortium name="Ensembl"/>
        </authorList>
    </citation>
    <scope>IDENTIFICATION</scope>
</reference>
<evidence type="ECO:0000256" key="4">
    <source>
        <dbReference type="ARBA" id="ARBA00022692"/>
    </source>
</evidence>
<evidence type="ECO:0000256" key="7">
    <source>
        <dbReference type="ARBA" id="ARBA00023034"/>
    </source>
</evidence>
<dbReference type="Ensembl" id="ENSCSAVT00000017841.1">
    <property type="protein sequence ID" value="ENSCSAVP00000017649.1"/>
    <property type="gene ID" value="ENSCSAVG00000010390.1"/>
</dbReference>
<evidence type="ECO:0000256" key="8">
    <source>
        <dbReference type="ARBA" id="ARBA00023136"/>
    </source>
</evidence>
<dbReference type="Gene3D" id="3.90.550.10">
    <property type="entry name" value="Spore Coat Polysaccharide Biosynthesis Protein SpsA, Chain A"/>
    <property type="match status" value="1"/>
</dbReference>
<keyword evidence="6" id="KW-1133">Transmembrane helix</keyword>
<dbReference type="GO" id="GO:0047238">
    <property type="term" value="F:glucuronosyl-N-acetylgalactosaminyl-proteoglycan 4-beta-N-acetylgalactosaminyltransferase activity"/>
    <property type="evidence" value="ECO:0007669"/>
    <property type="project" value="TreeGrafter"/>
</dbReference>
<comment type="similarity">
    <text evidence="2 9">Belongs to the chondroitin N-acetylgalactosaminyltransferase family.</text>
</comment>
<proteinExistence type="inferred from homology"/>
<evidence type="ECO:0000313" key="10">
    <source>
        <dbReference type="Ensembl" id="ENSCSAVP00000017649.1"/>
    </source>
</evidence>
<evidence type="ECO:0000256" key="2">
    <source>
        <dbReference type="ARBA" id="ARBA00009239"/>
    </source>
</evidence>
<keyword evidence="8" id="KW-0472">Membrane</keyword>
<keyword evidence="3 9" id="KW-0808">Transferase</keyword>